<name>A0A9W9XJ95_9EURO</name>
<proteinExistence type="predicted"/>
<sequence>MAQPHDSASQDDLHDIEELPCSVNVYHYSSMDEFCRVISLERSRFYSSFPIAQGNYKGRQDNLIGLLQTEGTQSDHIIFIIHPVAFENDFLDSSTDLPFHDRISFNPKNHLLVVKMPVSAHEQAATGFNDTLKSALQERGIEKTILSWGSTTLTAEDGTTKEADGGWGPRRPPCGAPKRPSVVLEVVSSETPAKLRRDANYWVDPAKGQANIAFTAKVHAKIPQITIQQWEWNSEVSRPIRKTDLTITKSKSDGKVYFIPDQTIPQLLIPFHLLFRQPADNHRERDIVLGTQDLVEFATLVWDMQFQNEQE</sequence>
<reference evidence="2" key="1">
    <citation type="submission" date="2022-12" db="EMBL/GenBank/DDBJ databases">
        <authorList>
            <person name="Petersen C."/>
        </authorList>
    </citation>
    <scope>NUCLEOTIDE SEQUENCE</scope>
    <source>
        <strain evidence="2">IBT 29495</strain>
    </source>
</reference>
<reference evidence="2" key="2">
    <citation type="journal article" date="2023" name="IMA Fungus">
        <title>Comparative genomic study of the Penicillium genus elucidates a diverse pangenome and 15 lateral gene transfer events.</title>
        <authorList>
            <person name="Petersen C."/>
            <person name="Sorensen T."/>
            <person name="Nielsen M.R."/>
            <person name="Sondergaard T.E."/>
            <person name="Sorensen J.L."/>
            <person name="Fitzpatrick D.A."/>
            <person name="Frisvad J.C."/>
            <person name="Nielsen K.L."/>
        </authorList>
    </citation>
    <scope>NUCLEOTIDE SEQUENCE</scope>
    <source>
        <strain evidence="2">IBT 29495</strain>
    </source>
</reference>
<evidence type="ECO:0000313" key="2">
    <source>
        <dbReference type="EMBL" id="KAJ5493635.1"/>
    </source>
</evidence>
<dbReference type="EMBL" id="JAPWDS010000006">
    <property type="protein sequence ID" value="KAJ5493635.1"/>
    <property type="molecule type" value="Genomic_DNA"/>
</dbReference>
<accession>A0A9W9XJ95</accession>
<dbReference type="OrthoDB" id="76567at2759"/>
<dbReference type="AlphaFoldDB" id="A0A9W9XJ95"/>
<feature type="region of interest" description="Disordered" evidence="1">
    <location>
        <begin position="156"/>
        <end position="179"/>
    </location>
</feature>
<organism evidence="2 3">
    <name type="scientific">Penicillium fimorum</name>
    <dbReference type="NCBI Taxonomy" id="1882269"/>
    <lineage>
        <taxon>Eukaryota</taxon>
        <taxon>Fungi</taxon>
        <taxon>Dikarya</taxon>
        <taxon>Ascomycota</taxon>
        <taxon>Pezizomycotina</taxon>
        <taxon>Eurotiomycetes</taxon>
        <taxon>Eurotiomycetidae</taxon>
        <taxon>Eurotiales</taxon>
        <taxon>Aspergillaceae</taxon>
        <taxon>Penicillium</taxon>
    </lineage>
</organism>
<evidence type="ECO:0000256" key="1">
    <source>
        <dbReference type="SAM" id="MobiDB-lite"/>
    </source>
</evidence>
<gene>
    <name evidence="2" type="ORF">N7463_009722</name>
</gene>
<dbReference type="Proteomes" id="UP001149954">
    <property type="component" value="Unassembled WGS sequence"/>
</dbReference>
<evidence type="ECO:0000313" key="3">
    <source>
        <dbReference type="Proteomes" id="UP001149954"/>
    </source>
</evidence>
<protein>
    <submittedName>
        <fullName evidence="2">Uncharacterized protein</fullName>
    </submittedName>
</protein>
<keyword evidence="3" id="KW-1185">Reference proteome</keyword>
<comment type="caution">
    <text evidence="2">The sequence shown here is derived from an EMBL/GenBank/DDBJ whole genome shotgun (WGS) entry which is preliminary data.</text>
</comment>